<sequence length="61" mass="6670">MMKSFMLVGLFAIFIFGCTSAPRAVEVITYQDGNIVCKTITDEATEYVDIETASECPVEGL</sequence>
<dbReference type="AlphaFoldDB" id="B8CT35"/>
<evidence type="ECO:0000313" key="3">
    <source>
        <dbReference type="Proteomes" id="UP000000753"/>
    </source>
</evidence>
<dbReference type="HOGENOM" id="CLU_2920218_0_0_6"/>
<dbReference type="OrthoDB" id="9881555at2"/>
<feature type="chain" id="PRO_5002866925" description="Lipoprotein" evidence="1">
    <location>
        <begin position="25"/>
        <end position="61"/>
    </location>
</feature>
<evidence type="ECO:0000313" key="2">
    <source>
        <dbReference type="EMBL" id="ACJ30811.1"/>
    </source>
</evidence>
<gene>
    <name evidence="2" type="ordered locus">swp_4149</name>
</gene>
<dbReference type="KEGG" id="swp:swp_4149"/>
<name>B8CT35_SHEPW</name>
<dbReference type="Proteomes" id="UP000000753">
    <property type="component" value="Chromosome"/>
</dbReference>
<keyword evidence="1" id="KW-0732">Signal</keyword>
<proteinExistence type="predicted"/>
<dbReference type="RefSeq" id="WP_020914151.1">
    <property type="nucleotide sequence ID" value="NC_011566.1"/>
</dbReference>
<keyword evidence="3" id="KW-1185">Reference proteome</keyword>
<dbReference type="EMBL" id="CP000472">
    <property type="protein sequence ID" value="ACJ30811.1"/>
    <property type="molecule type" value="Genomic_DNA"/>
</dbReference>
<dbReference type="STRING" id="225849.swp_4149"/>
<protein>
    <recommendedName>
        <fullName evidence="4">Lipoprotein</fullName>
    </recommendedName>
</protein>
<evidence type="ECO:0008006" key="4">
    <source>
        <dbReference type="Google" id="ProtNLM"/>
    </source>
</evidence>
<organism evidence="2 3">
    <name type="scientific">Shewanella piezotolerans (strain WP3 / JCM 13877)</name>
    <dbReference type="NCBI Taxonomy" id="225849"/>
    <lineage>
        <taxon>Bacteria</taxon>
        <taxon>Pseudomonadati</taxon>
        <taxon>Pseudomonadota</taxon>
        <taxon>Gammaproteobacteria</taxon>
        <taxon>Alteromonadales</taxon>
        <taxon>Shewanellaceae</taxon>
        <taxon>Shewanella</taxon>
    </lineage>
</organism>
<feature type="signal peptide" evidence="1">
    <location>
        <begin position="1"/>
        <end position="24"/>
    </location>
</feature>
<dbReference type="PROSITE" id="PS51257">
    <property type="entry name" value="PROKAR_LIPOPROTEIN"/>
    <property type="match status" value="1"/>
</dbReference>
<evidence type="ECO:0000256" key="1">
    <source>
        <dbReference type="SAM" id="SignalP"/>
    </source>
</evidence>
<accession>B8CT35</accession>
<reference evidence="2 3" key="1">
    <citation type="journal article" date="2008" name="PLoS ONE">
        <title>Environmental adaptation: genomic analysis of the piezotolerant and psychrotolerant deep-sea iron reducing bacterium Shewanella piezotolerans WP3.</title>
        <authorList>
            <person name="Wang F."/>
            <person name="Wang J."/>
            <person name="Jian H."/>
            <person name="Zhang B."/>
            <person name="Li S."/>
            <person name="Wang F."/>
            <person name="Zeng X."/>
            <person name="Gao L."/>
            <person name="Bartlett D.H."/>
            <person name="Yu J."/>
            <person name="Hu S."/>
            <person name="Xiao X."/>
        </authorList>
    </citation>
    <scope>NUCLEOTIDE SEQUENCE [LARGE SCALE GENOMIC DNA]</scope>
    <source>
        <strain evidence="3">WP3 / JCM 13877</strain>
    </source>
</reference>